<reference evidence="2 3" key="1">
    <citation type="submission" date="2024-05" db="EMBL/GenBank/DDBJ databases">
        <title>Genetic variation in Jamaican populations of the coffee berry borer (Hypothenemus hampei).</title>
        <authorList>
            <person name="Errbii M."/>
            <person name="Myrie A."/>
        </authorList>
    </citation>
    <scope>NUCLEOTIDE SEQUENCE [LARGE SCALE GENOMIC DNA]</scope>
    <source>
        <strain evidence="2">JA-Hopewell-2020-01-JO</strain>
        <tissue evidence="2">Whole body</tissue>
    </source>
</reference>
<keyword evidence="3" id="KW-1185">Reference proteome</keyword>
<feature type="compositionally biased region" description="Polar residues" evidence="1">
    <location>
        <begin position="73"/>
        <end position="82"/>
    </location>
</feature>
<accession>A0ABD1EYG5</accession>
<name>A0ABD1EYG5_HYPHA</name>
<organism evidence="2 3">
    <name type="scientific">Hypothenemus hampei</name>
    <name type="common">Coffee berry borer</name>
    <dbReference type="NCBI Taxonomy" id="57062"/>
    <lineage>
        <taxon>Eukaryota</taxon>
        <taxon>Metazoa</taxon>
        <taxon>Ecdysozoa</taxon>
        <taxon>Arthropoda</taxon>
        <taxon>Hexapoda</taxon>
        <taxon>Insecta</taxon>
        <taxon>Pterygota</taxon>
        <taxon>Neoptera</taxon>
        <taxon>Endopterygota</taxon>
        <taxon>Coleoptera</taxon>
        <taxon>Polyphaga</taxon>
        <taxon>Cucujiformia</taxon>
        <taxon>Curculionidae</taxon>
        <taxon>Scolytinae</taxon>
        <taxon>Hypothenemus</taxon>
    </lineage>
</organism>
<proteinExistence type="predicted"/>
<protein>
    <submittedName>
        <fullName evidence="2">Uncharacterized protein</fullName>
    </submittedName>
</protein>
<sequence length="82" mass="9393">MSRDDEKVMQRIRFNFLKLKNLCIRACYTFLLTVSPVIDHRINNNNVGDNDFQSDNLSNDDTGEGYSSDESKSNSLMNKSLV</sequence>
<gene>
    <name evidence="2" type="ORF">ABEB36_005517</name>
</gene>
<dbReference type="EMBL" id="JBDJPC010000004">
    <property type="protein sequence ID" value="KAL1506087.1"/>
    <property type="molecule type" value="Genomic_DNA"/>
</dbReference>
<dbReference type="AlphaFoldDB" id="A0ABD1EYG5"/>
<evidence type="ECO:0000313" key="2">
    <source>
        <dbReference type="EMBL" id="KAL1506087.1"/>
    </source>
</evidence>
<evidence type="ECO:0000256" key="1">
    <source>
        <dbReference type="SAM" id="MobiDB-lite"/>
    </source>
</evidence>
<feature type="compositionally biased region" description="Polar residues" evidence="1">
    <location>
        <begin position="44"/>
        <end position="60"/>
    </location>
</feature>
<dbReference type="Proteomes" id="UP001566132">
    <property type="component" value="Unassembled WGS sequence"/>
</dbReference>
<comment type="caution">
    <text evidence="2">The sequence shown here is derived from an EMBL/GenBank/DDBJ whole genome shotgun (WGS) entry which is preliminary data.</text>
</comment>
<feature type="region of interest" description="Disordered" evidence="1">
    <location>
        <begin position="44"/>
        <end position="82"/>
    </location>
</feature>
<evidence type="ECO:0000313" key="3">
    <source>
        <dbReference type="Proteomes" id="UP001566132"/>
    </source>
</evidence>